<keyword evidence="1" id="KW-0805">Transcription regulation</keyword>
<protein>
    <submittedName>
        <fullName evidence="4">COE1_DBD domain-containing protein</fullName>
    </submittedName>
</protein>
<dbReference type="InterPro" id="IPR038173">
    <property type="entry name" value="COE_DBD_sf"/>
</dbReference>
<dbReference type="Pfam" id="PF16422">
    <property type="entry name" value="COE1_DBD"/>
    <property type="match status" value="1"/>
</dbReference>
<keyword evidence="3" id="KW-1185">Reference proteome</keyword>
<evidence type="ECO:0000256" key="1">
    <source>
        <dbReference type="RuleBase" id="RU004489"/>
    </source>
</evidence>
<name>A0A1I8JIM9_9PLAT</name>
<sequence>MEIIGNNGIKHESRGPIVRNWIQTADSAGSNPLLFSTLGISRAHFEKQPPSNLRKSNFFHFVIALYDRHGQPVEIERAMFVGFVEGDMEPKSERTSNGIHYLLYLMYASGELMTFIDLIF</sequence>
<keyword evidence="1" id="KW-0479">Metal-binding</keyword>
<keyword evidence="1" id="KW-0217">Developmental protein</keyword>
<keyword evidence="1" id="KW-0804">Transcription</keyword>
<comment type="subcellular location">
    <subcellularLocation>
        <location evidence="1">Nucleus</location>
    </subcellularLocation>
</comment>
<dbReference type="GO" id="GO:0005634">
    <property type="term" value="C:nucleus"/>
    <property type="evidence" value="ECO:0007669"/>
    <property type="project" value="UniProtKB-SubCell"/>
</dbReference>
<keyword evidence="1" id="KW-0238">DNA-binding</keyword>
<dbReference type="WBParaSite" id="maker-uti_cns_0047990-snap-gene-0.9-mRNA-1">
    <property type="protein sequence ID" value="maker-uti_cns_0047990-snap-gene-0.9-mRNA-1"/>
    <property type="gene ID" value="maker-uti_cns_0047990-snap-gene-0.9"/>
</dbReference>
<dbReference type="Gene3D" id="2.60.40.3180">
    <property type="entry name" value="Transcription factor COE1, DNA-binding domain"/>
    <property type="match status" value="1"/>
</dbReference>
<reference evidence="4" key="1">
    <citation type="submission" date="2016-11" db="UniProtKB">
        <authorList>
            <consortium name="WormBaseParasite"/>
        </authorList>
    </citation>
    <scope>IDENTIFICATION</scope>
</reference>
<organism evidence="3 4">
    <name type="scientific">Macrostomum lignano</name>
    <dbReference type="NCBI Taxonomy" id="282301"/>
    <lineage>
        <taxon>Eukaryota</taxon>
        <taxon>Metazoa</taxon>
        <taxon>Spiralia</taxon>
        <taxon>Lophotrochozoa</taxon>
        <taxon>Platyhelminthes</taxon>
        <taxon>Rhabditophora</taxon>
        <taxon>Macrostomorpha</taxon>
        <taxon>Macrostomida</taxon>
        <taxon>Macrostomidae</taxon>
        <taxon>Macrostomum</taxon>
    </lineage>
</organism>
<dbReference type="Proteomes" id="UP000095280">
    <property type="component" value="Unplaced"/>
</dbReference>
<dbReference type="GO" id="GO:0006355">
    <property type="term" value="P:regulation of DNA-templated transcription"/>
    <property type="evidence" value="ECO:0007669"/>
    <property type="project" value="InterPro"/>
</dbReference>
<evidence type="ECO:0000259" key="2">
    <source>
        <dbReference type="Pfam" id="PF16422"/>
    </source>
</evidence>
<dbReference type="AlphaFoldDB" id="A0A1I8JIM9"/>
<keyword evidence="1" id="KW-0539">Nucleus</keyword>
<keyword evidence="1" id="KW-0862">Zinc</keyword>
<dbReference type="InterPro" id="IPR032200">
    <property type="entry name" value="COE_DBD"/>
</dbReference>
<dbReference type="GO" id="GO:0003677">
    <property type="term" value="F:DNA binding"/>
    <property type="evidence" value="ECO:0007669"/>
    <property type="project" value="UniProtKB-KW"/>
</dbReference>
<keyword evidence="1" id="KW-0863">Zinc-finger</keyword>
<evidence type="ECO:0000313" key="4">
    <source>
        <dbReference type="WBParaSite" id="maker-uti_cns_0047990-snap-gene-0.9-mRNA-1"/>
    </source>
</evidence>
<feature type="domain" description="Transcription factor COE DNA-binding" evidence="2">
    <location>
        <begin position="17"/>
        <end position="110"/>
    </location>
</feature>
<evidence type="ECO:0000313" key="3">
    <source>
        <dbReference type="Proteomes" id="UP000095280"/>
    </source>
</evidence>
<proteinExistence type="inferred from homology"/>
<accession>A0A1I8JIM9</accession>
<comment type="similarity">
    <text evidence="1">Belongs to the COE family.</text>
</comment>
<dbReference type="GO" id="GO:0008270">
    <property type="term" value="F:zinc ion binding"/>
    <property type="evidence" value="ECO:0007669"/>
    <property type="project" value="UniProtKB-KW"/>
</dbReference>
<dbReference type="InterPro" id="IPR003523">
    <property type="entry name" value="Transcription_factor_COE"/>
</dbReference>
<dbReference type="PANTHER" id="PTHR10747">
    <property type="entry name" value="TRANSCRIPTION FACTOR COE FAMILY MEMBER"/>
    <property type="match status" value="1"/>
</dbReference>